<comment type="caution">
    <text evidence="8">The sequence shown here is derived from an EMBL/GenBank/DDBJ whole genome shotgun (WGS) entry which is preliminary data.</text>
</comment>
<keyword evidence="3 7" id="KW-1133">Transmembrane helix</keyword>
<dbReference type="GO" id="GO:0016020">
    <property type="term" value="C:membrane"/>
    <property type="evidence" value="ECO:0007669"/>
    <property type="project" value="UniProtKB-SubCell"/>
</dbReference>
<evidence type="ECO:0000313" key="9">
    <source>
        <dbReference type="Proteomes" id="UP000094569"/>
    </source>
</evidence>
<protein>
    <submittedName>
        <fullName evidence="8">Uncharacterized protein</fullName>
    </submittedName>
</protein>
<dbReference type="SUPFAM" id="SSF144083">
    <property type="entry name" value="Magnesium transport protein CorA, transmembrane region"/>
    <property type="match status" value="1"/>
</dbReference>
<feature type="transmembrane region" description="Helical" evidence="7">
    <location>
        <begin position="1113"/>
        <end position="1133"/>
    </location>
</feature>
<organism evidence="8 9">
    <name type="scientific">Aspergillus cristatus</name>
    <name type="common">Chinese Fuzhuan brick tea-fermentation fungus</name>
    <name type="synonym">Eurotium cristatum</name>
    <dbReference type="NCBI Taxonomy" id="573508"/>
    <lineage>
        <taxon>Eukaryota</taxon>
        <taxon>Fungi</taxon>
        <taxon>Dikarya</taxon>
        <taxon>Ascomycota</taxon>
        <taxon>Pezizomycotina</taxon>
        <taxon>Eurotiomycetes</taxon>
        <taxon>Eurotiomycetidae</taxon>
        <taxon>Eurotiales</taxon>
        <taxon>Aspergillaceae</taxon>
        <taxon>Aspergillus</taxon>
        <taxon>Aspergillus subgen. Aspergillus</taxon>
    </lineage>
</organism>
<evidence type="ECO:0000313" key="8">
    <source>
        <dbReference type="EMBL" id="ODM19994.1"/>
    </source>
</evidence>
<gene>
    <name evidence="8" type="ORF">SI65_04980</name>
</gene>
<feature type="compositionally biased region" description="Basic and acidic residues" evidence="6">
    <location>
        <begin position="828"/>
        <end position="837"/>
    </location>
</feature>
<comment type="subcellular location">
    <subcellularLocation>
        <location evidence="1">Membrane</location>
        <topology evidence="1">Multi-pass membrane protein</topology>
    </subcellularLocation>
</comment>
<accession>A0A1E3BGB2</accession>
<dbReference type="EMBL" id="JXNT01000004">
    <property type="protein sequence ID" value="ODM19994.1"/>
    <property type="molecule type" value="Genomic_DNA"/>
</dbReference>
<keyword evidence="4 7" id="KW-0472">Membrane</keyword>
<dbReference type="GO" id="GO:0046873">
    <property type="term" value="F:metal ion transmembrane transporter activity"/>
    <property type="evidence" value="ECO:0007669"/>
    <property type="project" value="InterPro"/>
</dbReference>
<feature type="coiled-coil region" evidence="5">
    <location>
        <begin position="1070"/>
        <end position="1097"/>
    </location>
</feature>
<dbReference type="InterPro" id="IPR002523">
    <property type="entry name" value="MgTranspt_CorA/ZnTranspt_ZntB"/>
</dbReference>
<evidence type="ECO:0000256" key="1">
    <source>
        <dbReference type="ARBA" id="ARBA00004141"/>
    </source>
</evidence>
<dbReference type="OrthoDB" id="5430750at2759"/>
<reference evidence="8 9" key="1">
    <citation type="journal article" date="2016" name="BMC Genomics">
        <title>Comparative genomic and transcriptomic analyses of the Fuzhuan brick tea-fermentation fungus Aspergillus cristatus.</title>
        <authorList>
            <person name="Ge Y."/>
            <person name="Wang Y."/>
            <person name="Liu Y."/>
            <person name="Tan Y."/>
            <person name="Ren X."/>
            <person name="Zhang X."/>
            <person name="Hyde K.D."/>
            <person name="Liu Y."/>
            <person name="Liu Z."/>
        </authorList>
    </citation>
    <scope>NUCLEOTIDE SEQUENCE [LARGE SCALE GENOMIC DNA]</scope>
    <source>
        <strain evidence="8 9">GZAAS20.1005</strain>
    </source>
</reference>
<dbReference type="PANTHER" id="PTHR47685:SF1">
    <property type="entry name" value="MAGNESIUM TRANSPORT PROTEIN CORA"/>
    <property type="match status" value="1"/>
</dbReference>
<evidence type="ECO:0000256" key="6">
    <source>
        <dbReference type="SAM" id="MobiDB-lite"/>
    </source>
</evidence>
<dbReference type="Proteomes" id="UP000094569">
    <property type="component" value="Unassembled WGS sequence"/>
</dbReference>
<evidence type="ECO:0000256" key="5">
    <source>
        <dbReference type="SAM" id="Coils"/>
    </source>
</evidence>
<evidence type="ECO:0000256" key="7">
    <source>
        <dbReference type="SAM" id="Phobius"/>
    </source>
</evidence>
<dbReference type="STRING" id="573508.A0A1E3BGB2"/>
<evidence type="ECO:0000256" key="4">
    <source>
        <dbReference type="ARBA" id="ARBA00023136"/>
    </source>
</evidence>
<feature type="compositionally biased region" description="Polar residues" evidence="6">
    <location>
        <begin position="849"/>
        <end position="871"/>
    </location>
</feature>
<dbReference type="InterPro" id="IPR050829">
    <property type="entry name" value="CorA_MIT"/>
</dbReference>
<keyword evidence="5" id="KW-0175">Coiled coil</keyword>
<dbReference type="AlphaFoldDB" id="A0A1E3BGB2"/>
<dbReference type="InterPro" id="IPR045863">
    <property type="entry name" value="CorA_TM1_TM2"/>
</dbReference>
<feature type="region of interest" description="Disordered" evidence="6">
    <location>
        <begin position="586"/>
        <end position="622"/>
    </location>
</feature>
<feature type="transmembrane region" description="Helical" evidence="7">
    <location>
        <begin position="1153"/>
        <end position="1172"/>
    </location>
</feature>
<keyword evidence="9" id="KW-1185">Reference proteome</keyword>
<dbReference type="Gene3D" id="1.20.58.340">
    <property type="entry name" value="Magnesium transport protein CorA, transmembrane region"/>
    <property type="match status" value="1"/>
</dbReference>
<evidence type="ECO:0000256" key="2">
    <source>
        <dbReference type="ARBA" id="ARBA00022692"/>
    </source>
</evidence>
<sequence>MSDHNGTQLSDAVIKEFTAAGYKTDHIATILARQESLKHERTRDQGETWVKIHREHILPETLDAYQLPWEWDENDPNFIILKRWISEEVQEELFAHTRHLREQRLSGLQAGLADYEMSTAVKKDANNVVQRDDKLSTPGLLRRMAISVSRAESLVLPRDNPRKAYIAPLYPNIFSIEATAQERSISDNEEIVLLAVKNTIPGSDIEPVNLRWMHLPHEGIEFGAFLRSTLEAYGLGKQAEALITSQSLDQALSSFQTSSFQGKRFLACSVCKNVILPGSSDETRINMMAVPYFWRGKTLERRNRSHSSKAHWTQPLVQSAYHLDSSISRENQQAIRRLYNHVPDLIHVPQLWILTIGNKFIATCSPTAIYNDSRSSITTCTVGRHPFPPTIRVTMSSGFVFCLRRDQCRVWFEFLYRVNLILETTMDTRIDPRRCVYSLQEDGSRVDGHRWPSVLQSHHDSEPLAVLVSPEESMSYQSSLVAIPLKGKYDWTSRRDDRREYPKASLEVLSPQTLDVYKIPYYWDTPKFGGERDLIIAQYLTELDLKILYEHTRRLRAMGETDRYFQRPTHVEDPYYIPPPYVQEAARAQVEAEKTQSKGRSIHQEDGDAQSTSKAPPGNKNPIFTWSIKTGNTINTYPHAPVDEISPRKTPTPQQQMRALLAHMHYKLLSSSDVLTAQSYNSLPLKTRSDIDREIYNLGKSGHIDGHIFTLLVSFVRRLSRVLGHFIDEDYDCIVKGKVWAAAHLVILTFGFIPVDELFSFHCEIFAIPLQEIMDRIQQLRDGLFGVENFYISNSIIETFLNTVILLVDASHEASRLMRKVKDDIERKDRAGDDNKSEPASINDEGFQDPSTSAELRTESAASQERGTQTDPVPYEDIEERFTADTRYSRYGPPLRNQDNTFSRRMWRKTNRIYNFLDNAQDEYCAMFHLEDDVEDSPYSGVDCGKIIPLVLQSVLQGHSTSASMPELDIEEIYVTYTTHLQLKARSTPSKNLLLDMNLLREELGIISKNISDQLSIITALCEPHSSSYDDESDTGSYTERNGKLTVFEYIFSCTSNRNGVINMSARRILQEIKVELQDKLDVFEELTKRTEQLEKQICQRVEIIQEDHGKAILVFTIVSTIFLPLSFVSSYLGMNTADLRDMEPSQAIFWEVAAPFTVVVVVVVLAVAYNVNRIMGWIPRATGIV</sequence>
<feature type="compositionally biased region" description="Basic and acidic residues" evidence="6">
    <location>
        <begin position="590"/>
        <end position="606"/>
    </location>
</feature>
<keyword evidence="2 7" id="KW-0812">Transmembrane</keyword>
<dbReference type="PANTHER" id="PTHR47685">
    <property type="entry name" value="MAGNESIUM TRANSPORT PROTEIN CORA"/>
    <property type="match status" value="1"/>
</dbReference>
<feature type="region of interest" description="Disordered" evidence="6">
    <location>
        <begin position="828"/>
        <end position="872"/>
    </location>
</feature>
<dbReference type="VEuPathDB" id="FungiDB:SI65_04980"/>
<dbReference type="Pfam" id="PF01544">
    <property type="entry name" value="CorA"/>
    <property type="match status" value="1"/>
</dbReference>
<name>A0A1E3BGB2_ASPCR</name>
<proteinExistence type="predicted"/>
<evidence type="ECO:0000256" key="3">
    <source>
        <dbReference type="ARBA" id="ARBA00022989"/>
    </source>
</evidence>